<comment type="catalytic activity">
    <reaction evidence="1">
        <text>adenosine(2030) in 23S rRNA + S-adenosyl-L-methionine = N(6)-methyladenosine(2030) in 23S rRNA + S-adenosyl-L-homocysteine + H(+)</text>
        <dbReference type="Rhea" id="RHEA:43736"/>
        <dbReference type="Rhea" id="RHEA-COMP:10668"/>
        <dbReference type="Rhea" id="RHEA-COMP:10669"/>
        <dbReference type="ChEBI" id="CHEBI:15378"/>
        <dbReference type="ChEBI" id="CHEBI:57856"/>
        <dbReference type="ChEBI" id="CHEBI:59789"/>
        <dbReference type="ChEBI" id="CHEBI:74411"/>
        <dbReference type="ChEBI" id="CHEBI:74449"/>
        <dbReference type="EC" id="2.1.1.266"/>
    </reaction>
</comment>
<dbReference type="GO" id="GO:0070475">
    <property type="term" value="P:rRNA base methylation"/>
    <property type="evidence" value="ECO:0007669"/>
    <property type="project" value="UniProtKB-UniRule"/>
</dbReference>
<organism evidence="2 3">
    <name type="scientific">Idiomarina ramblicola</name>
    <dbReference type="NCBI Taxonomy" id="263724"/>
    <lineage>
        <taxon>Bacteria</taxon>
        <taxon>Pseudomonadati</taxon>
        <taxon>Pseudomonadota</taxon>
        <taxon>Gammaproteobacteria</taxon>
        <taxon>Alteromonadales</taxon>
        <taxon>Idiomarinaceae</taxon>
        <taxon>Idiomarina</taxon>
    </lineage>
</organism>
<feature type="binding site" evidence="1">
    <location>
        <begin position="145"/>
        <end position="146"/>
    </location>
    <ligand>
        <name>S-adenosyl-L-methionine</name>
        <dbReference type="ChEBI" id="CHEBI:59789"/>
    </ligand>
</feature>
<comment type="caution">
    <text evidence="2">The sequence shown here is derived from an EMBL/GenBank/DDBJ whole genome shotgun (WGS) entry which is preliminary data.</text>
</comment>
<dbReference type="PANTHER" id="PTHR37426:SF1">
    <property type="entry name" value="RIBOSOMAL RNA LARGE SUBUNIT METHYLTRANSFERASE J"/>
    <property type="match status" value="1"/>
</dbReference>
<dbReference type="SUPFAM" id="SSF53335">
    <property type="entry name" value="S-adenosyl-L-methionine-dependent methyltransferases"/>
    <property type="match status" value="1"/>
</dbReference>
<evidence type="ECO:0000313" key="3">
    <source>
        <dbReference type="Proteomes" id="UP000288058"/>
    </source>
</evidence>
<evidence type="ECO:0000313" key="2">
    <source>
        <dbReference type="EMBL" id="RUO67067.1"/>
    </source>
</evidence>
<dbReference type="RefSeq" id="WP_126782895.1">
    <property type="nucleotide sequence ID" value="NZ_PIQC01000008.1"/>
</dbReference>
<feature type="site" description="Interaction with substrate rRNA" evidence="1">
    <location>
        <position position="3"/>
    </location>
</feature>
<dbReference type="AlphaFoldDB" id="A0A432YUS8"/>
<dbReference type="InterPro" id="IPR007473">
    <property type="entry name" value="RlmJ"/>
</dbReference>
<protein>
    <recommendedName>
        <fullName evidence="1">Ribosomal RNA large subunit methyltransferase J</fullName>
        <ecNumber evidence="1">2.1.1.266</ecNumber>
    </recommendedName>
    <alternativeName>
        <fullName evidence="1">23S rRNA (adenine(2030)-N6)-methyltransferase</fullName>
    </alternativeName>
    <alternativeName>
        <fullName evidence="1">23S rRNA m6A2030 methyltransferase</fullName>
    </alternativeName>
</protein>
<dbReference type="PANTHER" id="PTHR37426">
    <property type="entry name" value="RIBOSOMAL RNA LARGE SUBUNIT METHYLTRANSFERASE J"/>
    <property type="match status" value="1"/>
</dbReference>
<feature type="binding site" evidence="1">
    <location>
        <position position="118"/>
    </location>
    <ligand>
        <name>S-adenosyl-L-methionine</name>
        <dbReference type="ChEBI" id="CHEBI:59789"/>
    </ligand>
</feature>
<dbReference type="GO" id="GO:0003723">
    <property type="term" value="F:RNA binding"/>
    <property type="evidence" value="ECO:0007669"/>
    <property type="project" value="UniProtKB-UniRule"/>
</dbReference>
<keyword evidence="1" id="KW-0698">rRNA processing</keyword>
<feature type="binding site" evidence="1">
    <location>
        <position position="18"/>
    </location>
    <ligand>
        <name>S-adenosyl-L-methionine</name>
        <dbReference type="ChEBI" id="CHEBI:59789"/>
    </ligand>
</feature>
<feature type="active site" description="Proton acceptor" evidence="1">
    <location>
        <position position="166"/>
    </location>
</feature>
<feature type="binding site" evidence="1">
    <location>
        <position position="100"/>
    </location>
    <ligand>
        <name>S-adenosyl-L-methionine</name>
        <dbReference type="ChEBI" id="CHEBI:59789"/>
    </ligand>
</feature>
<dbReference type="OrthoDB" id="9791274at2"/>
<comment type="subunit">
    <text evidence="1">Monomer.</text>
</comment>
<dbReference type="EC" id="2.1.1.266" evidence="1"/>
<keyword evidence="1" id="KW-0949">S-adenosyl-L-methionine</keyword>
<dbReference type="GO" id="GO:0005829">
    <property type="term" value="C:cytosol"/>
    <property type="evidence" value="ECO:0007669"/>
    <property type="project" value="TreeGrafter"/>
</dbReference>
<dbReference type="Gene3D" id="3.40.50.150">
    <property type="entry name" value="Vaccinia Virus protein VP39"/>
    <property type="match status" value="1"/>
</dbReference>
<name>A0A432YUS8_9GAMM</name>
<dbReference type="Pfam" id="PF04378">
    <property type="entry name" value="RsmJ"/>
    <property type="match status" value="1"/>
</dbReference>
<dbReference type="GO" id="GO:0036307">
    <property type="term" value="F:23S rRNA (adenine(2030)-N(6))-methyltransferase activity"/>
    <property type="evidence" value="ECO:0007669"/>
    <property type="project" value="UniProtKB-UniRule"/>
</dbReference>
<comment type="similarity">
    <text evidence="1">Belongs to the RlmJ family.</text>
</comment>
<sequence length="283" mass="32178">MNYRHIFHAGNFADVFKHLLLARALEYFKQKDKPYFVLDTHGGIGYYDLQGDEAIRTAEAEQGIVRFAEQAANEPLARHYLKIVDSLNASEDNLRYYPGSPVITSEFLRDNDRLVVCELHKEDAETLKQTPLGKNKQVQILAPVDGYQAMRAQLPPRQKRGLVLIDPPFENTSEFDDVVSALKHGLKRWQSGSFAVWYPIKDELKTAAFHRDVAAVTGMPKTLIIELNIRTNDERKGLHGCGFLWVNPPFGVVQDSEQLLPFLCKILAQDKGANFHSRWLVSE</sequence>
<dbReference type="InterPro" id="IPR029063">
    <property type="entry name" value="SAM-dependent_MTases_sf"/>
</dbReference>
<proteinExistence type="inferred from homology"/>
<dbReference type="HAMAP" id="MF_00934">
    <property type="entry name" value="23SrRNA_methyltr_J"/>
    <property type="match status" value="1"/>
</dbReference>
<keyword evidence="1" id="KW-0694">RNA-binding</keyword>
<feature type="binding site" evidence="1">
    <location>
        <position position="41"/>
    </location>
    <ligand>
        <name>S-adenosyl-L-methionine</name>
        <dbReference type="ChEBI" id="CHEBI:59789"/>
    </ligand>
</feature>
<evidence type="ECO:0000256" key="1">
    <source>
        <dbReference type="HAMAP-Rule" id="MF_00934"/>
    </source>
</evidence>
<keyword evidence="1 2" id="KW-0808">Transferase</keyword>
<feature type="binding site" evidence="1">
    <location>
        <position position="166"/>
    </location>
    <ligand>
        <name>S-adenosyl-L-methionine</name>
        <dbReference type="ChEBI" id="CHEBI:59789"/>
    </ligand>
</feature>
<accession>A0A432YUS8</accession>
<keyword evidence="1 2" id="KW-0489">Methyltransferase</keyword>
<gene>
    <name evidence="1" type="primary">rlmJ</name>
    <name evidence="2" type="ORF">CWI78_11195</name>
</gene>
<dbReference type="Proteomes" id="UP000288058">
    <property type="component" value="Unassembled WGS sequence"/>
</dbReference>
<keyword evidence="3" id="KW-1185">Reference proteome</keyword>
<dbReference type="EMBL" id="PIQC01000008">
    <property type="protein sequence ID" value="RUO67067.1"/>
    <property type="molecule type" value="Genomic_DNA"/>
</dbReference>
<reference evidence="3" key="1">
    <citation type="journal article" date="2018" name="Front. Microbiol.">
        <title>Genome-Based Analysis Reveals the Taxonomy and Diversity of the Family Idiomarinaceae.</title>
        <authorList>
            <person name="Liu Y."/>
            <person name="Lai Q."/>
            <person name="Shao Z."/>
        </authorList>
    </citation>
    <scope>NUCLEOTIDE SEQUENCE [LARGE SCALE GENOMIC DNA]</scope>
    <source>
        <strain evidence="3">R22</strain>
    </source>
</reference>
<comment type="function">
    <text evidence="1">Specifically methylates the adenine in position 2030 of 23S rRNA.</text>
</comment>